<evidence type="ECO:0000256" key="10">
    <source>
        <dbReference type="SAM" id="Phobius"/>
    </source>
</evidence>
<dbReference type="InterPro" id="IPR051045">
    <property type="entry name" value="TonB-dependent_transducer"/>
</dbReference>
<dbReference type="PANTHER" id="PTHR33446">
    <property type="entry name" value="PROTEIN TONB-RELATED"/>
    <property type="match status" value="1"/>
</dbReference>
<dbReference type="EMBL" id="VUOE01000001">
    <property type="protein sequence ID" value="KAA2218759.1"/>
    <property type="molecule type" value="Genomic_DNA"/>
</dbReference>
<dbReference type="AlphaFoldDB" id="A0A5B2TWU3"/>
<dbReference type="NCBIfam" id="TIGR01352">
    <property type="entry name" value="tonB_Cterm"/>
    <property type="match status" value="2"/>
</dbReference>
<keyword evidence="7" id="KW-0653">Protein transport</keyword>
<feature type="domain" description="TonB C-terminal" evidence="11">
    <location>
        <begin position="324"/>
        <end position="419"/>
    </location>
</feature>
<sequence length="634" mass="72067">MIQYILECIAFQLVFLVIYDFFLKRETFFQWNRVYLLATFAASLALPWVKIEAFKNEAPVLLGYSEYLWNLQPTAIVGVGTAPAAMEITWLIVLFFIGCGMAVIAFVVKLWRLRTLKLTGKVQVYRDHRRILIPQSNVAFSFLKSIFLGENFSRKETESIVAHEMVHIRQWHTLDLLFFEVVRIVFWFNPLVYVYQNRLTELHEFIADAQVPKQELQEHCEMLLSQAFEVRNFSFINPFFKSTLIKKRIVMLQKSKSKKIWQLKYLVLVPLVLGMLFYTSCESEANSKENMEATSLKSNMVPFSEVDAVPIFPGCENSEDKRACFNQKIMEHISKNFNYPEEALEQNIEGRVSVMFTINSEGSIVNIEKRGPHPLLEEEVERIISKLPKMEPGLKDGKTVNIPYSIPVVFQLDGTSAQTIRAKKSLESNAVPFGEVDAVPIFPGCENASDTRACFNEKIMRHIGKNFSYPQEAQDKGIEGRVSALFTISKEGNVENIAMRGPDKLLEDEVERILKRLPVMKPGKNKGEEVAVAYSVPVTFKLKDTNEEEASNEIEDFLQVTGALAVDDGSNVFKGKVMDSEFMGIPGVNIMVAGSNMAVISEFDGQFSVEASEGQIIEFRYEGLPTKRIKVSGY</sequence>
<keyword evidence="5" id="KW-0997">Cell inner membrane</keyword>
<accession>A0A5B2TWU3</accession>
<dbReference type="Pfam" id="PF05569">
    <property type="entry name" value="Peptidase_M56"/>
    <property type="match status" value="1"/>
</dbReference>
<dbReference type="GO" id="GO:0055085">
    <property type="term" value="P:transmembrane transport"/>
    <property type="evidence" value="ECO:0007669"/>
    <property type="project" value="InterPro"/>
</dbReference>
<evidence type="ECO:0000256" key="7">
    <source>
        <dbReference type="ARBA" id="ARBA00022927"/>
    </source>
</evidence>
<evidence type="ECO:0000259" key="11">
    <source>
        <dbReference type="PROSITE" id="PS52015"/>
    </source>
</evidence>
<name>A0A5B2TWU3_9FLAO</name>
<dbReference type="InterPro" id="IPR006260">
    <property type="entry name" value="TonB/TolA_C"/>
</dbReference>
<keyword evidence="4" id="KW-1003">Cell membrane</keyword>
<dbReference type="CDD" id="cd07341">
    <property type="entry name" value="M56_BlaR1_MecR1_like"/>
    <property type="match status" value="1"/>
</dbReference>
<dbReference type="PANTHER" id="PTHR33446:SF2">
    <property type="entry name" value="PROTEIN TONB"/>
    <property type="match status" value="1"/>
</dbReference>
<feature type="transmembrane region" description="Helical" evidence="10">
    <location>
        <begin position="263"/>
        <end position="280"/>
    </location>
</feature>
<evidence type="ECO:0000256" key="5">
    <source>
        <dbReference type="ARBA" id="ARBA00022519"/>
    </source>
</evidence>
<dbReference type="RefSeq" id="WP_154917281.1">
    <property type="nucleotide sequence ID" value="NZ_VUOE01000001.1"/>
</dbReference>
<dbReference type="SUPFAM" id="SSF49464">
    <property type="entry name" value="Carboxypeptidase regulatory domain-like"/>
    <property type="match status" value="1"/>
</dbReference>
<evidence type="ECO:0000256" key="9">
    <source>
        <dbReference type="ARBA" id="ARBA00023136"/>
    </source>
</evidence>
<evidence type="ECO:0000256" key="1">
    <source>
        <dbReference type="ARBA" id="ARBA00004383"/>
    </source>
</evidence>
<keyword evidence="3" id="KW-0813">Transport</keyword>
<organism evidence="12 13">
    <name type="scientific">Maribacter flavus</name>
    <dbReference type="NCBI Taxonomy" id="1658664"/>
    <lineage>
        <taxon>Bacteria</taxon>
        <taxon>Pseudomonadati</taxon>
        <taxon>Bacteroidota</taxon>
        <taxon>Flavobacteriia</taxon>
        <taxon>Flavobacteriales</taxon>
        <taxon>Flavobacteriaceae</taxon>
        <taxon>Maribacter</taxon>
    </lineage>
</organism>
<keyword evidence="8 10" id="KW-1133">Transmembrane helix</keyword>
<dbReference type="InterPro" id="IPR037682">
    <property type="entry name" value="TonB_C"/>
</dbReference>
<evidence type="ECO:0000256" key="3">
    <source>
        <dbReference type="ARBA" id="ARBA00022448"/>
    </source>
</evidence>
<protein>
    <submittedName>
        <fullName evidence="12">TonB family protein</fullName>
    </submittedName>
</protein>
<evidence type="ECO:0000256" key="2">
    <source>
        <dbReference type="ARBA" id="ARBA00006555"/>
    </source>
</evidence>
<dbReference type="InterPro" id="IPR008969">
    <property type="entry name" value="CarboxyPept-like_regulatory"/>
</dbReference>
<dbReference type="GO" id="GO:0015031">
    <property type="term" value="P:protein transport"/>
    <property type="evidence" value="ECO:0007669"/>
    <property type="project" value="UniProtKB-KW"/>
</dbReference>
<dbReference type="Pfam" id="PF03544">
    <property type="entry name" value="TonB_C"/>
    <property type="match status" value="2"/>
</dbReference>
<keyword evidence="6 10" id="KW-0812">Transmembrane</keyword>
<dbReference type="SUPFAM" id="SSF74653">
    <property type="entry name" value="TolA/TonB C-terminal domain"/>
    <property type="match status" value="2"/>
</dbReference>
<dbReference type="Gene3D" id="3.30.1150.10">
    <property type="match status" value="2"/>
</dbReference>
<keyword evidence="9 10" id="KW-0472">Membrane</keyword>
<feature type="transmembrane region" description="Helical" evidence="10">
    <location>
        <begin position="34"/>
        <end position="51"/>
    </location>
</feature>
<evidence type="ECO:0000313" key="13">
    <source>
        <dbReference type="Proteomes" id="UP000323188"/>
    </source>
</evidence>
<gene>
    <name evidence="12" type="ORF">F0361_03795</name>
</gene>
<proteinExistence type="inferred from homology"/>
<evidence type="ECO:0000256" key="8">
    <source>
        <dbReference type="ARBA" id="ARBA00022989"/>
    </source>
</evidence>
<evidence type="ECO:0000256" key="4">
    <source>
        <dbReference type="ARBA" id="ARBA00022475"/>
    </source>
</evidence>
<comment type="similarity">
    <text evidence="2">Belongs to the TonB family.</text>
</comment>
<feature type="transmembrane region" description="Helical" evidence="10">
    <location>
        <begin position="88"/>
        <end position="111"/>
    </location>
</feature>
<feature type="domain" description="TonB C-terminal" evidence="11">
    <location>
        <begin position="454"/>
        <end position="549"/>
    </location>
</feature>
<dbReference type="InterPro" id="IPR008756">
    <property type="entry name" value="Peptidase_M56"/>
</dbReference>
<evidence type="ECO:0000256" key="6">
    <source>
        <dbReference type="ARBA" id="ARBA00022692"/>
    </source>
</evidence>
<comment type="subcellular location">
    <subcellularLocation>
        <location evidence="1">Cell inner membrane</location>
        <topology evidence="1">Single-pass membrane protein</topology>
        <orientation evidence="1">Periplasmic side</orientation>
    </subcellularLocation>
</comment>
<dbReference type="GO" id="GO:0031992">
    <property type="term" value="F:energy transducer activity"/>
    <property type="evidence" value="ECO:0007669"/>
    <property type="project" value="TreeGrafter"/>
</dbReference>
<feature type="transmembrane region" description="Helical" evidence="10">
    <location>
        <begin position="6"/>
        <end position="22"/>
    </location>
</feature>
<evidence type="ECO:0000313" key="12">
    <source>
        <dbReference type="EMBL" id="KAA2218759.1"/>
    </source>
</evidence>
<dbReference type="PROSITE" id="PS52015">
    <property type="entry name" value="TONB_CTD"/>
    <property type="match status" value="2"/>
</dbReference>
<dbReference type="Proteomes" id="UP000323188">
    <property type="component" value="Unassembled WGS sequence"/>
</dbReference>
<reference evidence="12 13" key="1">
    <citation type="submission" date="2019-09" db="EMBL/GenBank/DDBJ databases">
        <authorList>
            <person name="Khan S.A."/>
            <person name="Jeon C.O."/>
            <person name="Chun B.H."/>
            <person name="Jeong S.E."/>
        </authorList>
    </citation>
    <scope>NUCLEOTIDE SEQUENCE [LARGE SCALE GENOMIC DNA]</scope>
    <source>
        <strain evidence="12 13">KCTC 42508</strain>
    </source>
</reference>
<dbReference type="GO" id="GO:0098797">
    <property type="term" value="C:plasma membrane protein complex"/>
    <property type="evidence" value="ECO:0007669"/>
    <property type="project" value="TreeGrafter"/>
</dbReference>
<comment type="caution">
    <text evidence="12">The sequence shown here is derived from an EMBL/GenBank/DDBJ whole genome shotgun (WGS) entry which is preliminary data.</text>
</comment>